<dbReference type="Gene3D" id="4.10.280.10">
    <property type="entry name" value="Helix-loop-helix DNA-binding domain"/>
    <property type="match status" value="1"/>
</dbReference>
<dbReference type="Proteomes" id="UP000008311">
    <property type="component" value="Unassembled WGS sequence"/>
</dbReference>
<dbReference type="PANTHER" id="PTHR45855">
    <property type="entry name" value="TRANSCRIPTION FACTOR PIF1-RELATED"/>
    <property type="match status" value="1"/>
</dbReference>
<protein>
    <recommendedName>
        <fullName evidence="6">BHLH domain-containing protein</fullName>
    </recommendedName>
</protein>
<keyword evidence="5" id="KW-0539">Nucleus</keyword>
<dbReference type="GO" id="GO:0005634">
    <property type="term" value="C:nucleus"/>
    <property type="evidence" value="ECO:0000318"/>
    <property type="project" value="GO_Central"/>
</dbReference>
<sequence>MNPQRQCSCMLSDCSPADPNLCNTVKLETDTDSFDDIFGSLSDIQSISYPQQASPTTDQFSTILCIEASSASTERNSTETPDDDYRRCTLDLPLNLWDLGRGIPRELKENKHDQNKKAMLEKKRRNRIRDKLKALGELIPNCHKQDTASILVHAIDYIRSLQLQIYVRHSLRGLLFNKVPLNGKSLSYFLVKKMSNMNGGAICQALCMSAVPYTCPVMPTNPTAMEMFNTCQFNGLQQMSPHLLFPPQPFLCSLPVLGPATSTNVISENKV</sequence>
<comment type="subcellular location">
    <subcellularLocation>
        <location evidence="1">Nucleus</location>
    </subcellularLocation>
</comment>
<dbReference type="InterPro" id="IPR045239">
    <property type="entry name" value="bHLH95_bHLH"/>
</dbReference>
<reference evidence="8" key="1">
    <citation type="journal article" date="2010" name="Nat. Biotechnol.">
        <title>Draft genome sequence of the oilseed species Ricinus communis.</title>
        <authorList>
            <person name="Chan A.P."/>
            <person name="Crabtree J."/>
            <person name="Zhao Q."/>
            <person name="Lorenzi H."/>
            <person name="Orvis J."/>
            <person name="Puiu D."/>
            <person name="Melake-Berhan A."/>
            <person name="Jones K.M."/>
            <person name="Redman J."/>
            <person name="Chen G."/>
            <person name="Cahoon E.B."/>
            <person name="Gedil M."/>
            <person name="Stanke M."/>
            <person name="Haas B.J."/>
            <person name="Wortman J.R."/>
            <person name="Fraser-Liggett C.M."/>
            <person name="Ravel J."/>
            <person name="Rabinowicz P.D."/>
        </authorList>
    </citation>
    <scope>NUCLEOTIDE SEQUENCE [LARGE SCALE GENOMIC DNA]</scope>
    <source>
        <strain evidence="8">cv. Hale</strain>
    </source>
</reference>
<dbReference type="InterPro" id="IPR031066">
    <property type="entry name" value="bHLH_ALC-like_plant"/>
</dbReference>
<evidence type="ECO:0000256" key="2">
    <source>
        <dbReference type="ARBA" id="ARBA00023015"/>
    </source>
</evidence>
<dbReference type="PROSITE" id="PS50888">
    <property type="entry name" value="BHLH"/>
    <property type="match status" value="1"/>
</dbReference>
<keyword evidence="4" id="KW-0804">Transcription</keyword>
<evidence type="ECO:0000256" key="1">
    <source>
        <dbReference type="ARBA" id="ARBA00004123"/>
    </source>
</evidence>
<dbReference type="STRING" id="3988.B9SJW0"/>
<evidence type="ECO:0000256" key="3">
    <source>
        <dbReference type="ARBA" id="ARBA00023125"/>
    </source>
</evidence>
<keyword evidence="3" id="KW-0238">DNA-binding</keyword>
<dbReference type="InParanoid" id="B9SJW0"/>
<organism evidence="7 8">
    <name type="scientific">Ricinus communis</name>
    <name type="common">Castor bean</name>
    <dbReference type="NCBI Taxonomy" id="3988"/>
    <lineage>
        <taxon>Eukaryota</taxon>
        <taxon>Viridiplantae</taxon>
        <taxon>Streptophyta</taxon>
        <taxon>Embryophyta</taxon>
        <taxon>Tracheophyta</taxon>
        <taxon>Spermatophyta</taxon>
        <taxon>Magnoliopsida</taxon>
        <taxon>eudicotyledons</taxon>
        <taxon>Gunneridae</taxon>
        <taxon>Pentapetalae</taxon>
        <taxon>rosids</taxon>
        <taxon>fabids</taxon>
        <taxon>Malpighiales</taxon>
        <taxon>Euphorbiaceae</taxon>
        <taxon>Acalyphoideae</taxon>
        <taxon>Acalypheae</taxon>
        <taxon>Ricinus</taxon>
    </lineage>
</organism>
<feature type="domain" description="BHLH" evidence="6">
    <location>
        <begin position="112"/>
        <end position="161"/>
    </location>
</feature>
<dbReference type="FunCoup" id="B9SJW0">
    <property type="interactions" value="36"/>
</dbReference>
<dbReference type="PANTHER" id="PTHR45855:SF6">
    <property type="entry name" value="TRANSCRIPTION FACTOR ALC"/>
    <property type="match status" value="1"/>
</dbReference>
<gene>
    <name evidence="7" type="ORF">RCOM_0576610</name>
</gene>
<accession>B9SJW0</accession>
<dbReference type="InterPro" id="IPR011598">
    <property type="entry name" value="bHLH_dom"/>
</dbReference>
<name>B9SJW0_RICCO</name>
<evidence type="ECO:0000313" key="8">
    <source>
        <dbReference type="Proteomes" id="UP000008311"/>
    </source>
</evidence>
<keyword evidence="8" id="KW-1185">Reference proteome</keyword>
<proteinExistence type="predicted"/>
<dbReference type="EMBL" id="EQ973994">
    <property type="protein sequence ID" value="EEF36068.1"/>
    <property type="molecule type" value="Genomic_DNA"/>
</dbReference>
<evidence type="ECO:0000256" key="5">
    <source>
        <dbReference type="ARBA" id="ARBA00023242"/>
    </source>
</evidence>
<dbReference type="SUPFAM" id="SSF47459">
    <property type="entry name" value="HLH, helix-loop-helix DNA-binding domain"/>
    <property type="match status" value="1"/>
</dbReference>
<dbReference type="SMART" id="SM00353">
    <property type="entry name" value="HLH"/>
    <property type="match status" value="1"/>
</dbReference>
<evidence type="ECO:0000313" key="7">
    <source>
        <dbReference type="EMBL" id="EEF36068.1"/>
    </source>
</evidence>
<evidence type="ECO:0000256" key="4">
    <source>
        <dbReference type="ARBA" id="ARBA00023163"/>
    </source>
</evidence>
<dbReference type="AlphaFoldDB" id="B9SJW0"/>
<dbReference type="GO" id="GO:0003677">
    <property type="term" value="F:DNA binding"/>
    <property type="evidence" value="ECO:0007669"/>
    <property type="project" value="UniProtKB-KW"/>
</dbReference>
<dbReference type="Pfam" id="PF00010">
    <property type="entry name" value="HLH"/>
    <property type="match status" value="1"/>
</dbReference>
<dbReference type="CDD" id="cd11393">
    <property type="entry name" value="bHLH_AtbHLH_like"/>
    <property type="match status" value="1"/>
</dbReference>
<dbReference type="GO" id="GO:0046983">
    <property type="term" value="F:protein dimerization activity"/>
    <property type="evidence" value="ECO:0007669"/>
    <property type="project" value="InterPro"/>
</dbReference>
<keyword evidence="2" id="KW-0805">Transcription regulation</keyword>
<dbReference type="InterPro" id="IPR036638">
    <property type="entry name" value="HLH_DNA-bd_sf"/>
</dbReference>
<evidence type="ECO:0000259" key="6">
    <source>
        <dbReference type="PROSITE" id="PS50888"/>
    </source>
</evidence>